<keyword evidence="6 9" id="KW-0472">Membrane</keyword>
<dbReference type="EMBL" id="CP109106">
    <property type="protein sequence ID" value="WSB68201.1"/>
    <property type="molecule type" value="Genomic_DNA"/>
</dbReference>
<feature type="transmembrane region" description="Helical" evidence="9">
    <location>
        <begin position="80"/>
        <end position="100"/>
    </location>
</feature>
<feature type="transmembrane region" description="Helical" evidence="9">
    <location>
        <begin position="500"/>
        <end position="520"/>
    </location>
</feature>
<evidence type="ECO:0000256" key="5">
    <source>
        <dbReference type="ARBA" id="ARBA00022989"/>
    </source>
</evidence>
<evidence type="ECO:0000256" key="4">
    <source>
        <dbReference type="ARBA" id="ARBA00022692"/>
    </source>
</evidence>
<keyword evidence="11" id="KW-1185">Reference proteome</keyword>
<name>A0ABZ1FDH1_9ACTN</name>
<feature type="transmembrane region" description="Helical" evidence="9">
    <location>
        <begin position="463"/>
        <end position="480"/>
    </location>
</feature>
<feature type="transmembrane region" description="Helical" evidence="9">
    <location>
        <begin position="38"/>
        <end position="59"/>
    </location>
</feature>
<evidence type="ECO:0000256" key="7">
    <source>
        <dbReference type="RuleBase" id="RU362091"/>
    </source>
</evidence>
<keyword evidence="5 9" id="KW-1133">Transmembrane helix</keyword>
<feature type="transmembrane region" description="Helical" evidence="9">
    <location>
        <begin position="408"/>
        <end position="427"/>
    </location>
</feature>
<evidence type="ECO:0000256" key="6">
    <source>
        <dbReference type="ARBA" id="ARBA00023136"/>
    </source>
</evidence>
<evidence type="ECO:0000256" key="3">
    <source>
        <dbReference type="ARBA" id="ARBA00022448"/>
    </source>
</evidence>
<dbReference type="PANTHER" id="PTHR48086:SF8">
    <property type="entry name" value="MONOCARBOXYLIC ACID PERMEASE"/>
    <property type="match status" value="1"/>
</dbReference>
<evidence type="ECO:0000313" key="11">
    <source>
        <dbReference type="Proteomes" id="UP001344251"/>
    </source>
</evidence>
<evidence type="ECO:0000256" key="9">
    <source>
        <dbReference type="SAM" id="Phobius"/>
    </source>
</evidence>
<feature type="transmembrane region" description="Helical" evidence="9">
    <location>
        <begin position="359"/>
        <end position="387"/>
    </location>
</feature>
<sequence length="550" mass="57717">MDEILLPYVVARTLESVYRPDTSNCGTFEQRHHPLHQISSLSCFALLVGGVAVSIPAGARRRDPQELPHPSGWALAGQRLGPGATALLLGSTIYTAYTVVAVPGLTYSTGGFGLYALTYTLLLAPAAMVFLPRMRDLAAQHGLVTAADCARERHGSHALALAVALTGLLAAMPYMALQVVGLEAALTAMDISPNSMVGLLGIVAVCAVFTAVLLPRGLRACAELARYKALLLCGTLIVAFALVMHNTAGPQQVFTAAERHLTAKNFTLVMPHGSHLAYITLALGSVLAQLMYPQVLTVALATRSSNTMRRAILTLPLWTFSLGLFAYLGLAALALGVRTPAGHTELAVPEILARLGPPWLSGLLLGALAIAALLPAAVMAIGMATLVARNIYSEYFNPTATPKHEVRVARFAAVVITTGGLVFALALNPQDAINLHLLGGVWIIQTVPAVGLAPFTCWFHPRALLAGWAAGMVAGTAMIVRQGFSSVVDVGVGGLHLPVYVGIAALGLNLLLSIGLTPVLNRAGVPRGFDAKTTGTHLPRRGSRFAARVH</sequence>
<keyword evidence="4 9" id="KW-0812">Transmembrane</keyword>
<reference evidence="10 11" key="1">
    <citation type="submission" date="2022-10" db="EMBL/GenBank/DDBJ databases">
        <title>The complete genomes of actinobacterial strains from the NBC collection.</title>
        <authorList>
            <person name="Joergensen T.S."/>
            <person name="Alvarez Arevalo M."/>
            <person name="Sterndorff E.B."/>
            <person name="Faurdal D."/>
            <person name="Vuksanovic O."/>
            <person name="Mourched A.-S."/>
            <person name="Charusanti P."/>
            <person name="Shaw S."/>
            <person name="Blin K."/>
            <person name="Weber T."/>
        </authorList>
    </citation>
    <scope>NUCLEOTIDE SEQUENCE [LARGE SCALE GENOMIC DNA]</scope>
    <source>
        <strain evidence="10 11">NBC 01774</strain>
    </source>
</reference>
<feature type="transmembrane region" description="Helical" evidence="9">
    <location>
        <begin position="313"/>
        <end position="339"/>
    </location>
</feature>
<dbReference type="PANTHER" id="PTHR48086">
    <property type="entry name" value="SODIUM/PROLINE SYMPORTER-RELATED"/>
    <property type="match status" value="1"/>
</dbReference>
<dbReference type="InterPro" id="IPR050277">
    <property type="entry name" value="Sodium:Solute_Symporter"/>
</dbReference>
<dbReference type="RefSeq" id="WP_326617644.1">
    <property type="nucleotide sequence ID" value="NZ_CP109106.1"/>
</dbReference>
<feature type="transmembrane region" description="Helical" evidence="9">
    <location>
        <begin position="112"/>
        <end position="131"/>
    </location>
</feature>
<feature type="region of interest" description="Disordered" evidence="8">
    <location>
        <begin position="531"/>
        <end position="550"/>
    </location>
</feature>
<feature type="transmembrane region" description="Helical" evidence="9">
    <location>
        <begin position="276"/>
        <end position="301"/>
    </location>
</feature>
<feature type="compositionally biased region" description="Basic residues" evidence="8">
    <location>
        <begin position="538"/>
        <end position="550"/>
    </location>
</feature>
<protein>
    <submittedName>
        <fullName evidence="10">Sodium:solute symporter</fullName>
    </submittedName>
</protein>
<comment type="similarity">
    <text evidence="2 7">Belongs to the sodium:solute symporter (SSF) (TC 2.A.21) family.</text>
</comment>
<keyword evidence="3" id="KW-0813">Transport</keyword>
<comment type="subcellular location">
    <subcellularLocation>
        <location evidence="1">Membrane</location>
        <topology evidence="1">Multi-pass membrane protein</topology>
    </subcellularLocation>
</comment>
<dbReference type="Proteomes" id="UP001344251">
    <property type="component" value="Chromosome"/>
</dbReference>
<evidence type="ECO:0000256" key="1">
    <source>
        <dbReference type="ARBA" id="ARBA00004141"/>
    </source>
</evidence>
<dbReference type="InterPro" id="IPR001734">
    <property type="entry name" value="Na/solute_symporter"/>
</dbReference>
<dbReference type="InterPro" id="IPR038377">
    <property type="entry name" value="Na/Glc_symporter_sf"/>
</dbReference>
<gene>
    <name evidence="10" type="ORF">OG863_09660</name>
</gene>
<feature type="transmembrane region" description="Helical" evidence="9">
    <location>
        <begin position="227"/>
        <end position="245"/>
    </location>
</feature>
<dbReference type="Pfam" id="PF00474">
    <property type="entry name" value="SSF"/>
    <property type="match status" value="1"/>
</dbReference>
<accession>A0ABZ1FDH1</accession>
<feature type="transmembrane region" description="Helical" evidence="9">
    <location>
        <begin position="196"/>
        <end position="215"/>
    </location>
</feature>
<proteinExistence type="inferred from homology"/>
<evidence type="ECO:0000313" key="10">
    <source>
        <dbReference type="EMBL" id="WSB68201.1"/>
    </source>
</evidence>
<feature type="transmembrane region" description="Helical" evidence="9">
    <location>
        <begin position="433"/>
        <end position="456"/>
    </location>
</feature>
<dbReference type="PROSITE" id="PS50283">
    <property type="entry name" value="NA_SOLUT_SYMP_3"/>
    <property type="match status" value="1"/>
</dbReference>
<feature type="transmembrane region" description="Helical" evidence="9">
    <location>
        <begin position="158"/>
        <end position="176"/>
    </location>
</feature>
<evidence type="ECO:0000256" key="2">
    <source>
        <dbReference type="ARBA" id="ARBA00006434"/>
    </source>
</evidence>
<organism evidence="10 11">
    <name type="scientific">Streptomyces decoyicus</name>
    <dbReference type="NCBI Taxonomy" id="249567"/>
    <lineage>
        <taxon>Bacteria</taxon>
        <taxon>Bacillati</taxon>
        <taxon>Actinomycetota</taxon>
        <taxon>Actinomycetes</taxon>
        <taxon>Kitasatosporales</taxon>
        <taxon>Streptomycetaceae</taxon>
        <taxon>Streptomyces</taxon>
    </lineage>
</organism>
<evidence type="ECO:0000256" key="8">
    <source>
        <dbReference type="SAM" id="MobiDB-lite"/>
    </source>
</evidence>
<dbReference type="Gene3D" id="1.20.1730.10">
    <property type="entry name" value="Sodium/glucose cotransporter"/>
    <property type="match status" value="1"/>
</dbReference>